<feature type="signal peptide" evidence="1">
    <location>
        <begin position="1"/>
        <end position="18"/>
    </location>
</feature>
<keyword evidence="1" id="KW-0732">Signal</keyword>
<reference evidence="3" key="2">
    <citation type="submission" date="2025-08" db="UniProtKB">
        <authorList>
            <consortium name="Ensembl"/>
        </authorList>
    </citation>
    <scope>IDENTIFICATION</scope>
</reference>
<reference evidence="3" key="3">
    <citation type="submission" date="2025-09" db="UniProtKB">
        <authorList>
            <consortium name="Ensembl"/>
        </authorList>
    </citation>
    <scope>IDENTIFICATION</scope>
</reference>
<evidence type="ECO:0000256" key="1">
    <source>
        <dbReference type="SAM" id="SignalP"/>
    </source>
</evidence>
<dbReference type="Gene3D" id="1.25.10.10">
    <property type="entry name" value="Leucine-rich Repeat Variant"/>
    <property type="match status" value="2"/>
</dbReference>
<dbReference type="OMA" id="THAKERT"/>
<protein>
    <recommendedName>
        <fullName evidence="2">Serine/threonine-protein kinase ULK4/RUNKEL HEAT repeats domain-containing protein</fullName>
    </recommendedName>
</protein>
<dbReference type="InterPro" id="IPR056981">
    <property type="entry name" value="HEAT_ULK4_RUNKEL"/>
</dbReference>
<dbReference type="InParanoid" id="A0A674NWA1"/>
<dbReference type="AlphaFoldDB" id="A0A674NWA1"/>
<reference evidence="3 4" key="1">
    <citation type="journal article" date="2011" name="Genome Biol. Evol.">
        <title>Integration of the genetic map and genome assembly of fugu facilitates insights into distinct features of genome evolution in teleosts and mammals.</title>
        <authorList>
            <person name="Kai W."/>
            <person name="Kikuchi K."/>
            <person name="Tohari S."/>
            <person name="Chew A.K."/>
            <person name="Tay A."/>
            <person name="Fujiwara A."/>
            <person name="Hosoya S."/>
            <person name="Suetake H."/>
            <person name="Naruse K."/>
            <person name="Brenner S."/>
            <person name="Suzuki Y."/>
            <person name="Venkatesh B."/>
        </authorList>
    </citation>
    <scope>NUCLEOTIDE SEQUENCE [LARGE SCALE GENOMIC DNA]</scope>
</reference>
<dbReference type="Ensembl" id="ENSTRUT00000080094.1">
    <property type="protein sequence ID" value="ENSTRUP00000077600.1"/>
    <property type="gene ID" value="ENSTRUG00000028523.1"/>
</dbReference>
<evidence type="ECO:0000313" key="4">
    <source>
        <dbReference type="Proteomes" id="UP000005226"/>
    </source>
</evidence>
<feature type="domain" description="Serine/threonine-protein kinase ULK4/RUNKEL HEAT repeats" evidence="2">
    <location>
        <begin position="288"/>
        <end position="505"/>
    </location>
</feature>
<dbReference type="InterPro" id="IPR045906">
    <property type="entry name" value="ULK4"/>
</dbReference>
<evidence type="ECO:0000313" key="3">
    <source>
        <dbReference type="Ensembl" id="ENSTRUP00000077600.1"/>
    </source>
</evidence>
<dbReference type="PANTHER" id="PTHR46240">
    <property type="entry name" value="SER/THR PROTEIN KINASE ULK4"/>
    <property type="match status" value="1"/>
</dbReference>
<evidence type="ECO:0000259" key="2">
    <source>
        <dbReference type="Pfam" id="PF23606"/>
    </source>
</evidence>
<dbReference type="InterPro" id="IPR016024">
    <property type="entry name" value="ARM-type_fold"/>
</dbReference>
<keyword evidence="4" id="KW-1185">Reference proteome</keyword>
<sequence>MRSIRLLGLLALHCTELGENSSVSEVVSTLSELLKLNFRNKTLKLSILATLGEFLHLISSQEKKRGSPEGLWFVPAAAYTGLMRSLREGTDTEIHLMAVKAIENITTTVTNPSHHLLNLGICSTLWYLFTHSNGDAVKVAAASSLSRLVRVVPTLFLSVIDACGPAAISESLVGAGATIQQHLLTVLAGSLLSSCNHIQRFTQKECVLKVLQCLESHSSMTKAKASLLLLLLIQDNTHTLLYCCEHRLVLYIEREMRSVTRVKKNLKHSSYLSECLNSLVVHLSNTASLILEDTLSALQSVTGKKDPDTAQCKKLKQTVLRLSALLDLLLSQVFRAKIVSHNFLTMIGLLLNYITSVSRKANLLQALGVRVCEEFIKTSLAIVEVLSQHHALTGPHHAVVVSAILPPLTKLVFSKSVEVSVFVLRVLSELSLLLLVQESDGTQEIHETHAKERTKEPGHRSQIINVFSRTLFPRYESLLKAADPIPLHALKLLVSMTEHSTQICSLIKHSEMLPMVFQVIMANTDNVNSGVVQNAVALLGNLGGNSTLDLEPNVQKGLIEVLMHTLSEAAVVYLEEERRGAMKVGHLVLQALLELLHSVLQETVVVCSPLQSQRPSCPTAERKAAEDVFLQTRPLSQLSTHLIHMLSTEKREVWEESLQCLSLLVRLYGGAAEDCLTRSCLQSFLHVLRTHLQDETTRSTLEIINCLIKSSERSEWVELPEGTELKSFLRDVRTSDRFHADVVQLAAEIHQNIQGS</sequence>
<dbReference type="Proteomes" id="UP000005226">
    <property type="component" value="Chromosome 7"/>
</dbReference>
<feature type="chain" id="PRO_5025379582" description="Serine/threonine-protein kinase ULK4/RUNKEL HEAT repeats domain-containing protein" evidence="1">
    <location>
        <begin position="19"/>
        <end position="756"/>
    </location>
</feature>
<name>A0A674NWA1_TAKRU</name>
<accession>A0A674NWA1</accession>
<dbReference type="FunCoup" id="A0A674NWA1">
    <property type="interactions" value="274"/>
</dbReference>
<dbReference type="SUPFAM" id="SSF48371">
    <property type="entry name" value="ARM repeat"/>
    <property type="match status" value="1"/>
</dbReference>
<dbReference type="Pfam" id="PF23606">
    <property type="entry name" value="HEAT_ULK4"/>
    <property type="match status" value="1"/>
</dbReference>
<dbReference type="PANTHER" id="PTHR46240:SF1">
    <property type="entry name" value="SERINE_THREONINE-PROTEIN KINASE ULK4"/>
    <property type="match status" value="1"/>
</dbReference>
<gene>
    <name evidence="3" type="primary">ulk4</name>
</gene>
<dbReference type="InterPro" id="IPR011989">
    <property type="entry name" value="ARM-like"/>
</dbReference>
<dbReference type="GeneTree" id="ENSGT00940000170917"/>
<proteinExistence type="predicted"/>
<organism evidence="3 4">
    <name type="scientific">Takifugu rubripes</name>
    <name type="common">Japanese pufferfish</name>
    <name type="synonym">Fugu rubripes</name>
    <dbReference type="NCBI Taxonomy" id="31033"/>
    <lineage>
        <taxon>Eukaryota</taxon>
        <taxon>Metazoa</taxon>
        <taxon>Chordata</taxon>
        <taxon>Craniata</taxon>
        <taxon>Vertebrata</taxon>
        <taxon>Euteleostomi</taxon>
        <taxon>Actinopterygii</taxon>
        <taxon>Neopterygii</taxon>
        <taxon>Teleostei</taxon>
        <taxon>Neoteleostei</taxon>
        <taxon>Acanthomorphata</taxon>
        <taxon>Eupercaria</taxon>
        <taxon>Tetraodontiformes</taxon>
        <taxon>Tetradontoidea</taxon>
        <taxon>Tetraodontidae</taxon>
        <taxon>Takifugu</taxon>
    </lineage>
</organism>